<evidence type="ECO:0000313" key="1">
    <source>
        <dbReference type="EMBL" id="SCG85523.1"/>
    </source>
</evidence>
<dbReference type="GeneID" id="30411811"/>
<gene>
    <name evidence="1" type="ORF">MCBB_0963</name>
</gene>
<dbReference type="KEGG" id="mcub:MCBB_0963"/>
<dbReference type="EMBL" id="LT607756">
    <property type="protein sequence ID" value="SCG85523.1"/>
    <property type="molecule type" value="Genomic_DNA"/>
</dbReference>
<accession>A0A1D3L1V8</accession>
<organism evidence="1 2">
    <name type="scientific">Methanobacterium congolense</name>
    <dbReference type="NCBI Taxonomy" id="118062"/>
    <lineage>
        <taxon>Archaea</taxon>
        <taxon>Methanobacteriati</taxon>
        <taxon>Methanobacteriota</taxon>
        <taxon>Methanomada group</taxon>
        <taxon>Methanobacteria</taxon>
        <taxon>Methanobacteriales</taxon>
        <taxon>Methanobacteriaceae</taxon>
        <taxon>Methanobacterium</taxon>
    </lineage>
</organism>
<protein>
    <submittedName>
        <fullName evidence="1">Uncharacterized protein</fullName>
    </submittedName>
</protein>
<reference evidence="1 2" key="1">
    <citation type="submission" date="2016-08" db="EMBL/GenBank/DDBJ databases">
        <authorList>
            <person name="Seilhamer J.J."/>
        </authorList>
    </citation>
    <scope>NUCLEOTIDE SEQUENCE [LARGE SCALE GENOMIC DNA]</scope>
    <source>
        <strain evidence="1">Buetzberg</strain>
    </source>
</reference>
<evidence type="ECO:0000313" key="2">
    <source>
        <dbReference type="Proteomes" id="UP000094707"/>
    </source>
</evidence>
<name>A0A1D3L1V8_9EURY</name>
<proteinExistence type="predicted"/>
<dbReference type="Proteomes" id="UP000094707">
    <property type="component" value="Chromosome I"/>
</dbReference>
<dbReference type="RefSeq" id="WP_071906676.1">
    <property type="nucleotide sequence ID" value="NZ_LT607756.1"/>
</dbReference>
<sequence>MKRMDASLWNGSWQTLKEWLDDDLVQEVKKHTRVGGTVGSIHENLYRHGQEELAERFKNQLEERCCDKIKEGSSRVIPPERYHFTFHFPDGGFVKVRLIGSTDDIGLFKAEHDLR</sequence>
<keyword evidence="2" id="KW-1185">Reference proteome</keyword>
<dbReference type="AlphaFoldDB" id="A0A1D3L1V8"/>